<keyword evidence="3" id="KW-1185">Reference proteome</keyword>
<reference evidence="2 3" key="1">
    <citation type="submission" date="2020-06" db="EMBL/GenBank/DDBJ databases">
        <title>Genome mining for natural products.</title>
        <authorList>
            <person name="Zhang B."/>
            <person name="Shi J."/>
            <person name="Ge H."/>
        </authorList>
    </citation>
    <scope>NUCLEOTIDE SEQUENCE [LARGE SCALE GENOMIC DNA]</scope>
    <source>
        <strain evidence="2 3">NA00687</strain>
    </source>
</reference>
<evidence type="ECO:0000313" key="3">
    <source>
        <dbReference type="Proteomes" id="UP000509303"/>
    </source>
</evidence>
<name>A0A7H8N286_9ACTN</name>
<feature type="chain" id="PRO_5028877848" evidence="1">
    <location>
        <begin position="25"/>
        <end position="66"/>
    </location>
</feature>
<dbReference type="AlphaFoldDB" id="A0A7H8N286"/>
<dbReference type="EMBL" id="CP054929">
    <property type="protein sequence ID" value="QKW48423.1"/>
    <property type="molecule type" value="Genomic_DNA"/>
</dbReference>
<sequence>MNLKLSAVGATLLVSAMPAGVAHADETHTNSHNAPVVALISTGQIDDPMEDVLEHAAIFGRTSVVD</sequence>
<protein>
    <submittedName>
        <fullName evidence="2">Uncharacterized protein</fullName>
    </submittedName>
</protein>
<keyword evidence="1" id="KW-0732">Signal</keyword>
<evidence type="ECO:0000256" key="1">
    <source>
        <dbReference type="SAM" id="SignalP"/>
    </source>
</evidence>
<accession>A0A7H8N286</accession>
<dbReference type="Proteomes" id="UP000509303">
    <property type="component" value="Chromosome"/>
</dbReference>
<evidence type="ECO:0000313" key="2">
    <source>
        <dbReference type="EMBL" id="QKW48423.1"/>
    </source>
</evidence>
<gene>
    <name evidence="2" type="ORF">HUT08_01390</name>
</gene>
<proteinExistence type="predicted"/>
<dbReference type="RefSeq" id="WP_176160120.1">
    <property type="nucleotide sequence ID" value="NZ_CP054929.1"/>
</dbReference>
<feature type="signal peptide" evidence="1">
    <location>
        <begin position="1"/>
        <end position="24"/>
    </location>
</feature>
<organism evidence="2 3">
    <name type="scientific">Streptomyces buecherae</name>
    <dbReference type="NCBI Taxonomy" id="2763006"/>
    <lineage>
        <taxon>Bacteria</taxon>
        <taxon>Bacillati</taxon>
        <taxon>Actinomycetota</taxon>
        <taxon>Actinomycetes</taxon>
        <taxon>Kitasatosporales</taxon>
        <taxon>Streptomycetaceae</taxon>
        <taxon>Streptomyces</taxon>
    </lineage>
</organism>